<organism evidence="3 4">
    <name type="scientific">Caulifigura coniformis</name>
    <dbReference type="NCBI Taxonomy" id="2527983"/>
    <lineage>
        <taxon>Bacteria</taxon>
        <taxon>Pseudomonadati</taxon>
        <taxon>Planctomycetota</taxon>
        <taxon>Planctomycetia</taxon>
        <taxon>Planctomycetales</taxon>
        <taxon>Planctomycetaceae</taxon>
        <taxon>Caulifigura</taxon>
    </lineage>
</organism>
<evidence type="ECO:0000313" key="4">
    <source>
        <dbReference type="Proteomes" id="UP000315700"/>
    </source>
</evidence>
<name>A0A517S9Y1_9PLAN</name>
<feature type="compositionally biased region" description="Basic and acidic residues" evidence="2">
    <location>
        <begin position="37"/>
        <end position="46"/>
    </location>
</feature>
<sequence>MQTPRVDTPRVQTPRNDTPRVQTPRNDTPRVQTPRVETPRTPRVDTPRTPTPRVDTPRNNIGDSVPRSNRDSATPRTNTPRIENRTDAGGSANVGGNRVDGNARNNNSIDTNRRGGADAGVGSRIDGSTRTPRNALPGVGDRRGNDSTGPGNAADRLRDNADRIGDRTRDGANNMTDRARDRATDGPGNAADRLRDNANRIEDRANDRTRDAADRARDTADRTRDRVGNDRDGNNPVRDADRVDRDSLNPRLRDQLDRARDNANRGTRDANERTRDANDRIRDANDRIGDRADNVARDANRERNREADRLRDNLRDSVRPIVGRQDRLDPEVRNRIAERERITVRANNRDINLTPFNRPGLGRGFGRDNIGDRRVALNGLLHSSRVNRNVRYNGRFNDWHAWNGNSYWRHNNWHRGYWNFNRWNGFYGPNWWGFGIGFGGRWGGGWGGWGGGWGGWGGGWGYPVARSFGLSPWGMNYVGYNFGLYDYYNPYCYQPVPFYGGYNYDYTQPLIVNSYNVDPGVVSSGTVVQNVQQQPQQADEPDMALFDQARSAFTAGNYEDALRLTEQQIQKTPKDSILHEFRGLVLFALGRFEDAAVPVYAVLAVGPGWDWTTMSSLYSNVDAYASQLKALEDFHRNNQDNAAASFLLGYHYLTCGHNEAAAAQLDNVLRINPQDIVATRLLQALGDGSTQPADQTPMTNDDNAAQPTLAVPEVPDLPAAAMVTAEELHGTWTAQNAKGKTFTLTLTPDGTFEWVSKGKEEDKTIDQKGVFGVEGETLAMEPDGGGVLVGRVTKPENGAFKLELVGGLPDDPALEFKKMN</sequence>
<reference evidence="3 4" key="1">
    <citation type="submission" date="2019-02" db="EMBL/GenBank/DDBJ databases">
        <title>Deep-cultivation of Planctomycetes and their phenomic and genomic characterization uncovers novel biology.</title>
        <authorList>
            <person name="Wiegand S."/>
            <person name="Jogler M."/>
            <person name="Boedeker C."/>
            <person name="Pinto D."/>
            <person name="Vollmers J."/>
            <person name="Rivas-Marin E."/>
            <person name="Kohn T."/>
            <person name="Peeters S.H."/>
            <person name="Heuer A."/>
            <person name="Rast P."/>
            <person name="Oberbeckmann S."/>
            <person name="Bunk B."/>
            <person name="Jeske O."/>
            <person name="Meyerdierks A."/>
            <person name="Storesund J.E."/>
            <person name="Kallscheuer N."/>
            <person name="Luecker S."/>
            <person name="Lage O.M."/>
            <person name="Pohl T."/>
            <person name="Merkel B.J."/>
            <person name="Hornburger P."/>
            <person name="Mueller R.-W."/>
            <person name="Bruemmer F."/>
            <person name="Labrenz M."/>
            <person name="Spormann A.M."/>
            <person name="Op den Camp H."/>
            <person name="Overmann J."/>
            <person name="Amann R."/>
            <person name="Jetten M.S.M."/>
            <person name="Mascher T."/>
            <person name="Medema M.H."/>
            <person name="Devos D.P."/>
            <person name="Kaster A.-K."/>
            <person name="Ovreas L."/>
            <person name="Rohde M."/>
            <person name="Galperin M.Y."/>
            <person name="Jogler C."/>
        </authorList>
    </citation>
    <scope>NUCLEOTIDE SEQUENCE [LARGE SCALE GENOMIC DNA]</scope>
    <source>
        <strain evidence="3 4">Pan44</strain>
    </source>
</reference>
<dbReference type="AlphaFoldDB" id="A0A517S9Y1"/>
<keyword evidence="4" id="KW-1185">Reference proteome</keyword>
<accession>A0A517S9Y1</accession>
<dbReference type="KEGG" id="ccos:Pan44_09470"/>
<dbReference type="PROSITE" id="PS50005">
    <property type="entry name" value="TPR"/>
    <property type="match status" value="1"/>
</dbReference>
<feature type="compositionally biased region" description="Polar residues" evidence="2">
    <location>
        <begin position="1"/>
        <end position="26"/>
    </location>
</feature>
<evidence type="ECO:0000256" key="1">
    <source>
        <dbReference type="PROSITE-ProRule" id="PRU00339"/>
    </source>
</evidence>
<keyword evidence="1" id="KW-0802">TPR repeat</keyword>
<dbReference type="Proteomes" id="UP000315700">
    <property type="component" value="Chromosome"/>
</dbReference>
<dbReference type="Pfam" id="PF13432">
    <property type="entry name" value="TPR_16"/>
    <property type="match status" value="1"/>
</dbReference>
<feature type="repeat" description="TPR" evidence="1">
    <location>
        <begin position="642"/>
        <end position="675"/>
    </location>
</feature>
<dbReference type="Gene3D" id="1.25.40.10">
    <property type="entry name" value="Tetratricopeptide repeat domain"/>
    <property type="match status" value="1"/>
</dbReference>
<dbReference type="InParanoid" id="A0A517S9Y1"/>
<gene>
    <name evidence="3" type="ORF">Pan44_09470</name>
</gene>
<evidence type="ECO:0000256" key="2">
    <source>
        <dbReference type="SAM" id="MobiDB-lite"/>
    </source>
</evidence>
<dbReference type="SUPFAM" id="SSF48452">
    <property type="entry name" value="TPR-like"/>
    <property type="match status" value="1"/>
</dbReference>
<feature type="region of interest" description="Disordered" evidence="2">
    <location>
        <begin position="1"/>
        <end position="308"/>
    </location>
</feature>
<dbReference type="EMBL" id="CP036271">
    <property type="protein sequence ID" value="QDT52934.1"/>
    <property type="molecule type" value="Genomic_DNA"/>
</dbReference>
<dbReference type="InterPro" id="IPR011990">
    <property type="entry name" value="TPR-like_helical_dom_sf"/>
</dbReference>
<protein>
    <submittedName>
        <fullName evidence="3">Tetratricopeptide repeat protein</fullName>
    </submittedName>
</protein>
<feature type="compositionally biased region" description="Low complexity" evidence="2">
    <location>
        <begin position="47"/>
        <end position="58"/>
    </location>
</feature>
<dbReference type="Gene3D" id="1.10.287.700">
    <property type="entry name" value="Helix hairpin bin"/>
    <property type="match status" value="1"/>
</dbReference>
<feature type="compositionally biased region" description="Basic and acidic residues" evidence="2">
    <location>
        <begin position="192"/>
        <end position="308"/>
    </location>
</feature>
<feature type="compositionally biased region" description="Basic and acidic residues" evidence="2">
    <location>
        <begin position="155"/>
        <end position="170"/>
    </location>
</feature>
<evidence type="ECO:0000313" key="3">
    <source>
        <dbReference type="EMBL" id="QDT52934.1"/>
    </source>
</evidence>
<dbReference type="InterPro" id="IPR019734">
    <property type="entry name" value="TPR_rpt"/>
</dbReference>
<proteinExistence type="predicted"/>
<feature type="compositionally biased region" description="Polar residues" evidence="2">
    <location>
        <begin position="71"/>
        <end position="81"/>
    </location>
</feature>